<accession>A0A1G6YKP5</accession>
<dbReference type="RefSeq" id="WP_092735619.1">
    <property type="nucleotide sequence ID" value="NZ_FNAS01000001.1"/>
</dbReference>
<dbReference type="STRING" id="1071918.SAMN05421544_101176"/>
<feature type="transmembrane region" description="Helical" evidence="1">
    <location>
        <begin position="86"/>
        <end position="105"/>
    </location>
</feature>
<organism evidence="2 3">
    <name type="scientific">Riemerella columbipharyngis</name>
    <dbReference type="NCBI Taxonomy" id="1071918"/>
    <lineage>
        <taxon>Bacteria</taxon>
        <taxon>Pseudomonadati</taxon>
        <taxon>Bacteroidota</taxon>
        <taxon>Flavobacteriia</taxon>
        <taxon>Flavobacteriales</taxon>
        <taxon>Weeksellaceae</taxon>
        <taxon>Riemerella</taxon>
    </lineage>
</organism>
<name>A0A1G6YKP5_9FLAO</name>
<sequence>MIIRLLVSSVVAFLLQRLLPGVHIASIWTAALFIIVLGVLNAVVKPFLDFIGLPLTILTLGLFSLVINTIIIVLAGYLISGVQFDSFWYAMLFGVILSFVTSLFVSQK</sequence>
<proteinExistence type="predicted"/>
<protein>
    <submittedName>
        <fullName evidence="2">Putative membrane protein</fullName>
    </submittedName>
</protein>
<evidence type="ECO:0000313" key="3">
    <source>
        <dbReference type="Proteomes" id="UP000198517"/>
    </source>
</evidence>
<dbReference type="InterPro" id="IPR007165">
    <property type="entry name" value="Phage_holin_4_2"/>
</dbReference>
<dbReference type="OrthoDB" id="6402664at2"/>
<dbReference type="EMBL" id="FNAS01000001">
    <property type="protein sequence ID" value="SDD90205.1"/>
    <property type="molecule type" value="Genomic_DNA"/>
</dbReference>
<reference evidence="2 3" key="1">
    <citation type="submission" date="2016-10" db="EMBL/GenBank/DDBJ databases">
        <authorList>
            <person name="de Groot N.N."/>
        </authorList>
    </citation>
    <scope>NUCLEOTIDE SEQUENCE [LARGE SCALE GENOMIC DNA]</scope>
    <source>
        <strain evidence="2 3">DSM 24015</strain>
    </source>
</reference>
<keyword evidence="1" id="KW-0472">Membrane</keyword>
<keyword evidence="1" id="KW-0812">Transmembrane</keyword>
<keyword evidence="3" id="KW-1185">Reference proteome</keyword>
<gene>
    <name evidence="2" type="ORF">SAMN05421544_101176</name>
</gene>
<evidence type="ECO:0000256" key="1">
    <source>
        <dbReference type="SAM" id="Phobius"/>
    </source>
</evidence>
<dbReference type="Pfam" id="PF04020">
    <property type="entry name" value="Phage_holin_4_2"/>
    <property type="match status" value="1"/>
</dbReference>
<dbReference type="PANTHER" id="PTHR37309:SF1">
    <property type="entry name" value="SLR0284 PROTEIN"/>
    <property type="match status" value="1"/>
</dbReference>
<feature type="transmembrane region" description="Helical" evidence="1">
    <location>
        <begin position="55"/>
        <end position="80"/>
    </location>
</feature>
<evidence type="ECO:0000313" key="2">
    <source>
        <dbReference type="EMBL" id="SDD90205.1"/>
    </source>
</evidence>
<feature type="transmembrane region" description="Helical" evidence="1">
    <location>
        <begin position="30"/>
        <end position="48"/>
    </location>
</feature>
<dbReference type="PANTHER" id="PTHR37309">
    <property type="entry name" value="SLR0284 PROTEIN"/>
    <property type="match status" value="1"/>
</dbReference>
<dbReference type="AlphaFoldDB" id="A0A1G6YKP5"/>
<keyword evidence="1" id="KW-1133">Transmembrane helix</keyword>
<dbReference type="Proteomes" id="UP000198517">
    <property type="component" value="Unassembled WGS sequence"/>
</dbReference>